<dbReference type="Pfam" id="PF10576">
    <property type="entry name" value="EndIII_4Fe-2S"/>
    <property type="match status" value="1"/>
</dbReference>
<evidence type="ECO:0000256" key="7">
    <source>
        <dbReference type="ARBA" id="ARBA00023014"/>
    </source>
</evidence>
<keyword evidence="10" id="KW-0255">Endonuclease</keyword>
<evidence type="ECO:0000259" key="9">
    <source>
        <dbReference type="SMART" id="SM00478"/>
    </source>
</evidence>
<evidence type="ECO:0000256" key="2">
    <source>
        <dbReference type="ARBA" id="ARBA00022485"/>
    </source>
</evidence>
<comment type="cofactor">
    <cofactor evidence="1">
        <name>[4Fe-4S] cluster</name>
        <dbReference type="ChEBI" id="CHEBI:49883"/>
    </cofactor>
</comment>
<dbReference type="PANTHER" id="PTHR10359">
    <property type="entry name" value="A/G-SPECIFIC ADENINE GLYCOSYLASE/ENDONUCLEASE III"/>
    <property type="match status" value="1"/>
</dbReference>
<protein>
    <submittedName>
        <fullName evidence="10">Endonuclease-3</fullName>
    </submittedName>
</protein>
<keyword evidence="5" id="KW-0378">Hydrolase</keyword>
<keyword evidence="7" id="KW-0411">Iron-sulfur</keyword>
<keyword evidence="3" id="KW-0479">Metal-binding</keyword>
<dbReference type="InterPro" id="IPR011257">
    <property type="entry name" value="DNA_glycosylase"/>
</dbReference>
<name>A0A1H3PK25_9RHOB</name>
<evidence type="ECO:0000256" key="1">
    <source>
        <dbReference type="ARBA" id="ARBA00001966"/>
    </source>
</evidence>
<evidence type="ECO:0000256" key="8">
    <source>
        <dbReference type="ARBA" id="ARBA00023295"/>
    </source>
</evidence>
<dbReference type="Proteomes" id="UP000198914">
    <property type="component" value="Unassembled WGS sequence"/>
</dbReference>
<dbReference type="GO" id="GO:0004519">
    <property type="term" value="F:endonuclease activity"/>
    <property type="evidence" value="ECO:0007669"/>
    <property type="project" value="UniProtKB-KW"/>
</dbReference>
<keyword evidence="8" id="KW-0326">Glycosidase</keyword>
<keyword evidence="6" id="KW-0408">Iron</keyword>
<dbReference type="GO" id="GO:0006285">
    <property type="term" value="P:base-excision repair, AP site formation"/>
    <property type="evidence" value="ECO:0007669"/>
    <property type="project" value="TreeGrafter"/>
</dbReference>
<accession>A0A1H3PK25</accession>
<dbReference type="PANTHER" id="PTHR10359:SF18">
    <property type="entry name" value="ENDONUCLEASE III"/>
    <property type="match status" value="1"/>
</dbReference>
<dbReference type="SMART" id="SM00478">
    <property type="entry name" value="ENDO3c"/>
    <property type="match status" value="1"/>
</dbReference>
<reference evidence="11" key="1">
    <citation type="submission" date="2016-10" db="EMBL/GenBank/DDBJ databases">
        <authorList>
            <person name="Varghese N."/>
            <person name="Submissions S."/>
        </authorList>
    </citation>
    <scope>NUCLEOTIDE SEQUENCE [LARGE SCALE GENOMIC DNA]</scope>
    <source>
        <strain evidence="11">DSM 100420</strain>
    </source>
</reference>
<evidence type="ECO:0000313" key="11">
    <source>
        <dbReference type="Proteomes" id="UP000198914"/>
    </source>
</evidence>
<keyword evidence="4" id="KW-0227">DNA damage</keyword>
<dbReference type="CDD" id="cd00056">
    <property type="entry name" value="ENDO3c"/>
    <property type="match status" value="1"/>
</dbReference>
<gene>
    <name evidence="10" type="ORF">SAMN05444004_10544</name>
</gene>
<evidence type="ECO:0000256" key="6">
    <source>
        <dbReference type="ARBA" id="ARBA00023004"/>
    </source>
</evidence>
<dbReference type="EMBL" id="FNPX01000005">
    <property type="protein sequence ID" value="SDZ01542.1"/>
    <property type="molecule type" value="Genomic_DNA"/>
</dbReference>
<feature type="domain" description="HhH-GPD" evidence="9">
    <location>
        <begin position="1"/>
        <end position="109"/>
    </location>
</feature>
<evidence type="ECO:0000256" key="5">
    <source>
        <dbReference type="ARBA" id="ARBA00022801"/>
    </source>
</evidence>
<dbReference type="SUPFAM" id="SSF48150">
    <property type="entry name" value="DNA-glycosylase"/>
    <property type="match status" value="1"/>
</dbReference>
<dbReference type="GO" id="GO:0019104">
    <property type="term" value="F:DNA N-glycosylase activity"/>
    <property type="evidence" value="ECO:0007669"/>
    <property type="project" value="TreeGrafter"/>
</dbReference>
<dbReference type="AlphaFoldDB" id="A0A1H3PK25"/>
<dbReference type="SMART" id="SM00525">
    <property type="entry name" value="FES"/>
    <property type="match status" value="1"/>
</dbReference>
<dbReference type="InterPro" id="IPR023170">
    <property type="entry name" value="HhH_base_excis_C"/>
</dbReference>
<evidence type="ECO:0000256" key="4">
    <source>
        <dbReference type="ARBA" id="ARBA00022763"/>
    </source>
</evidence>
<keyword evidence="10" id="KW-0540">Nuclease</keyword>
<keyword evidence="11" id="KW-1185">Reference proteome</keyword>
<dbReference type="InterPro" id="IPR003651">
    <property type="entry name" value="Endonuclease3_FeS-loop_motif"/>
</dbReference>
<evidence type="ECO:0000256" key="3">
    <source>
        <dbReference type="ARBA" id="ARBA00022723"/>
    </source>
</evidence>
<organism evidence="10 11">
    <name type="scientific">Jannaschia faecimaris</name>
    <dbReference type="NCBI Taxonomy" id="1244108"/>
    <lineage>
        <taxon>Bacteria</taxon>
        <taxon>Pseudomonadati</taxon>
        <taxon>Pseudomonadota</taxon>
        <taxon>Alphaproteobacteria</taxon>
        <taxon>Rhodobacterales</taxon>
        <taxon>Roseobacteraceae</taxon>
        <taxon>Jannaschia</taxon>
    </lineage>
</organism>
<sequence length="133" mass="14648">MPTGLYNVKCRNLRRMCRALLEDQGGVVPSKREGLMSLPGVGRKCADIVLDFTFGQATVAVETHVHRVCNRLDLAGGKTEEQTAKSLESRLPTEFLSDGHVLILPHGKRICMARAPKCDECLLADLCEALTKR</sequence>
<dbReference type="Pfam" id="PF00730">
    <property type="entry name" value="HhH-GPD"/>
    <property type="match status" value="1"/>
</dbReference>
<dbReference type="GO" id="GO:0046872">
    <property type="term" value="F:metal ion binding"/>
    <property type="evidence" value="ECO:0007669"/>
    <property type="project" value="UniProtKB-KW"/>
</dbReference>
<dbReference type="Gene3D" id="1.10.1670.10">
    <property type="entry name" value="Helix-hairpin-Helix base-excision DNA repair enzymes (C-terminal)"/>
    <property type="match status" value="1"/>
</dbReference>
<dbReference type="GO" id="GO:0051539">
    <property type="term" value="F:4 iron, 4 sulfur cluster binding"/>
    <property type="evidence" value="ECO:0007669"/>
    <property type="project" value="UniProtKB-KW"/>
</dbReference>
<evidence type="ECO:0000313" key="10">
    <source>
        <dbReference type="EMBL" id="SDZ01542.1"/>
    </source>
</evidence>
<dbReference type="InterPro" id="IPR003265">
    <property type="entry name" value="HhH-GPD_domain"/>
</dbReference>
<proteinExistence type="predicted"/>
<dbReference type="STRING" id="1244108.SAMN05444004_10544"/>
<keyword evidence="2" id="KW-0004">4Fe-4S</keyword>